<dbReference type="EMBL" id="JPKZ01000680">
    <property type="protein sequence ID" value="KHN86013.1"/>
    <property type="molecule type" value="Genomic_DNA"/>
</dbReference>
<gene>
    <name evidence="1" type="ORF">Tcan_05829</name>
</gene>
<accession>A0A0B2VWE8</accession>
<dbReference type="AlphaFoldDB" id="A0A0B2VWE8"/>
<dbReference type="Proteomes" id="UP000031036">
    <property type="component" value="Unassembled WGS sequence"/>
</dbReference>
<organism evidence="1 2">
    <name type="scientific">Toxocara canis</name>
    <name type="common">Canine roundworm</name>
    <dbReference type="NCBI Taxonomy" id="6265"/>
    <lineage>
        <taxon>Eukaryota</taxon>
        <taxon>Metazoa</taxon>
        <taxon>Ecdysozoa</taxon>
        <taxon>Nematoda</taxon>
        <taxon>Chromadorea</taxon>
        <taxon>Rhabditida</taxon>
        <taxon>Spirurina</taxon>
        <taxon>Ascaridomorpha</taxon>
        <taxon>Ascaridoidea</taxon>
        <taxon>Toxocaridae</taxon>
        <taxon>Toxocara</taxon>
    </lineage>
</organism>
<protein>
    <submittedName>
        <fullName evidence="1">Uncharacterized protein</fullName>
    </submittedName>
</protein>
<name>A0A0B2VWE8_TOXCA</name>
<evidence type="ECO:0000313" key="1">
    <source>
        <dbReference type="EMBL" id="KHN86013.1"/>
    </source>
</evidence>
<sequence>MCEKSEGGGRRRASCAAQSTYSAFDRYNFFILCPREGKLNFLLLLAAAWNLFHVMCEKSEGGGRRRASCAAQSTYSAFDRYNFFILCPREGKLNFLLLLAAAWNLFHVMCEKSEGGGRRRASCAAQSTYSAFDRYNFFILCPREGKLNFLLLLAAAWNLFHVMCEKSEGGGRRRASCAAQSTYSAFDRYNFFILCPREGKLNFLLLLAAAWNLFHVMCEKSEGGGRRRASCAAQSTYSAFDRYNFFILCPREGKLNFLLLLAAAWNLFHVMCEKSEGGGRRRASCAAQSTYSAFDRYNFFILCPREGKQI</sequence>
<reference evidence="1 2" key="1">
    <citation type="submission" date="2014-11" db="EMBL/GenBank/DDBJ databases">
        <title>Genetic blueprint of the zoonotic pathogen Toxocara canis.</title>
        <authorList>
            <person name="Zhu X.-Q."/>
            <person name="Korhonen P.K."/>
            <person name="Cai H."/>
            <person name="Young N.D."/>
            <person name="Nejsum P."/>
            <person name="von Samson-Himmelstjerna G."/>
            <person name="Boag P.R."/>
            <person name="Tan P."/>
            <person name="Li Q."/>
            <person name="Min J."/>
            <person name="Yang Y."/>
            <person name="Wang X."/>
            <person name="Fang X."/>
            <person name="Hall R.S."/>
            <person name="Hofmann A."/>
            <person name="Sternberg P.W."/>
            <person name="Jex A.R."/>
            <person name="Gasser R.B."/>
        </authorList>
    </citation>
    <scope>NUCLEOTIDE SEQUENCE [LARGE SCALE GENOMIC DNA]</scope>
    <source>
        <strain evidence="1">PN_DK_2014</strain>
    </source>
</reference>
<proteinExistence type="predicted"/>
<comment type="caution">
    <text evidence="1">The sequence shown here is derived from an EMBL/GenBank/DDBJ whole genome shotgun (WGS) entry which is preliminary data.</text>
</comment>
<evidence type="ECO:0000313" key="2">
    <source>
        <dbReference type="Proteomes" id="UP000031036"/>
    </source>
</evidence>
<keyword evidence="2" id="KW-1185">Reference proteome</keyword>